<feature type="domain" description="DUF4200" evidence="3">
    <location>
        <begin position="56"/>
        <end position="173"/>
    </location>
</feature>
<evidence type="ECO:0000256" key="2">
    <source>
        <dbReference type="SAM" id="Coils"/>
    </source>
</evidence>
<accession>A0A9R1U5X7</accession>
<dbReference type="PANTHER" id="PTHR21683:SF2">
    <property type="entry name" value="COILED-COIL DOMAIN-CONTAINING PROTEIN 42 LIKE-2-LIKE"/>
    <property type="match status" value="1"/>
</dbReference>
<dbReference type="AlphaFoldDB" id="A0A9R1U5X7"/>
<dbReference type="Pfam" id="PF13863">
    <property type="entry name" value="DUF4200"/>
    <property type="match status" value="1"/>
</dbReference>
<dbReference type="RefSeq" id="XP_011310181.1">
    <property type="nucleotide sequence ID" value="XM_011311879.1"/>
</dbReference>
<name>A0A9R1U5X7_9HYME</name>
<sequence>MAAKINKGPRSLVQRAVITRDPDKAISEYFQSKLEARQVTKYPEWDVARHGPEAELMKARRDLSQAEQELEIKRVEHENKRHDMDQQWAEMRRKQNLFRESFVKFDQFVQENKEKRERAERKIKEEKERQENCGEEIKILKDKIEHMTAVRDKMQKYVKDYKNAQSYLEKVISETGEFQSISDIFNRFESLVEARKTLTMNQDENLNALGNTSTEMQKLTEEKGQKLMSLNSQLASLESRYDRAKAASLKWEGIVAKIKSTAGDKNLELTQIRSCCWNIYQQICKRKGISVEVDKGDIENQLVHIKSTILELKRIVKAAKKKVAKDAKGKKK</sequence>
<organism evidence="4 5">
    <name type="scientific">Fopius arisanus</name>
    <dbReference type="NCBI Taxonomy" id="64838"/>
    <lineage>
        <taxon>Eukaryota</taxon>
        <taxon>Metazoa</taxon>
        <taxon>Ecdysozoa</taxon>
        <taxon>Arthropoda</taxon>
        <taxon>Hexapoda</taxon>
        <taxon>Insecta</taxon>
        <taxon>Pterygota</taxon>
        <taxon>Neoptera</taxon>
        <taxon>Endopterygota</taxon>
        <taxon>Hymenoptera</taxon>
        <taxon>Apocrita</taxon>
        <taxon>Ichneumonoidea</taxon>
        <taxon>Braconidae</taxon>
        <taxon>Opiinae</taxon>
        <taxon>Fopius</taxon>
    </lineage>
</organism>
<reference evidence="5" key="1">
    <citation type="submission" date="2025-08" db="UniProtKB">
        <authorList>
            <consortium name="RefSeq"/>
        </authorList>
    </citation>
    <scope>IDENTIFICATION</scope>
    <source>
        <strain evidence="5">USDA-PBARC FA_bdor</strain>
        <tissue evidence="5">Whole organism</tissue>
    </source>
</reference>
<gene>
    <name evidence="5" type="primary">LOC105270748</name>
</gene>
<feature type="coiled-coil region" evidence="2">
    <location>
        <begin position="56"/>
        <end position="143"/>
    </location>
</feature>
<dbReference type="InterPro" id="IPR025252">
    <property type="entry name" value="DUF4200"/>
</dbReference>
<dbReference type="InterPro" id="IPR051147">
    <property type="entry name" value="CFAP_domain-containing"/>
</dbReference>
<evidence type="ECO:0000256" key="1">
    <source>
        <dbReference type="ARBA" id="ARBA00023054"/>
    </source>
</evidence>
<keyword evidence="4" id="KW-1185">Reference proteome</keyword>
<evidence type="ECO:0000313" key="4">
    <source>
        <dbReference type="Proteomes" id="UP000694866"/>
    </source>
</evidence>
<proteinExistence type="predicted"/>
<evidence type="ECO:0000259" key="3">
    <source>
        <dbReference type="Pfam" id="PF13863"/>
    </source>
</evidence>
<dbReference type="GeneID" id="105270748"/>
<evidence type="ECO:0000313" key="5">
    <source>
        <dbReference type="RefSeq" id="XP_011310181.1"/>
    </source>
</evidence>
<keyword evidence="1 2" id="KW-0175">Coiled coil</keyword>
<dbReference type="Proteomes" id="UP000694866">
    <property type="component" value="Unplaced"/>
</dbReference>
<dbReference type="OrthoDB" id="10264298at2759"/>
<dbReference type="GO" id="GO:0005856">
    <property type="term" value="C:cytoskeleton"/>
    <property type="evidence" value="ECO:0007669"/>
    <property type="project" value="UniProtKB-ARBA"/>
</dbReference>
<dbReference type="PANTHER" id="PTHR21683">
    <property type="entry name" value="COILED-COIL DOMAIN-CONTAINING PROTEIN 42 LIKE-2-LIKE-RELATED"/>
    <property type="match status" value="1"/>
</dbReference>
<dbReference type="KEGG" id="fas:105270748"/>
<protein>
    <submittedName>
        <fullName evidence="5">Coiled-coil domain-containing protein 42 homolog</fullName>
    </submittedName>
</protein>